<dbReference type="InterPro" id="IPR050771">
    <property type="entry name" value="Alpha-ketoacid_DH_E1_comp"/>
</dbReference>
<comment type="function">
    <text evidence="9">The branched-chain alpha-keto dehydrogenase complex catalyzes the overall conversion of alpha-keto acids to acyl-CoA and CO(2). It contains multiple copies of three enzymatic components: branched-chain alpha-keto acid decarboxylase (E1), lipoamide acyltransferase (E2) and lipoamide dehydrogenase (E3).</text>
</comment>
<evidence type="ECO:0000313" key="11">
    <source>
        <dbReference type="EMBL" id="CAD5220509.1"/>
    </source>
</evidence>
<dbReference type="GO" id="GO:0005759">
    <property type="term" value="C:mitochondrial matrix"/>
    <property type="evidence" value="ECO:0007669"/>
    <property type="project" value="UniProtKB-SubCell"/>
</dbReference>
<evidence type="ECO:0000256" key="6">
    <source>
        <dbReference type="ARBA" id="ARBA00022958"/>
    </source>
</evidence>
<keyword evidence="13" id="KW-1185">Reference proteome</keyword>
<comment type="similarity">
    <text evidence="3 9">Belongs to the BCKDHA family.</text>
</comment>
<dbReference type="Proteomes" id="UP000659654">
    <property type="component" value="Unassembled WGS sequence"/>
</dbReference>
<dbReference type="EC" id="1.2.4.4" evidence="9"/>
<proteinExistence type="inferred from homology"/>
<evidence type="ECO:0000256" key="3">
    <source>
        <dbReference type="ARBA" id="ARBA00008646"/>
    </source>
</evidence>
<organism evidence="12 14">
    <name type="scientific">Bursaphelenchus xylophilus</name>
    <name type="common">Pinewood nematode worm</name>
    <name type="synonym">Aphelenchoides xylophilus</name>
    <dbReference type="NCBI Taxonomy" id="6326"/>
    <lineage>
        <taxon>Eukaryota</taxon>
        <taxon>Metazoa</taxon>
        <taxon>Ecdysozoa</taxon>
        <taxon>Nematoda</taxon>
        <taxon>Chromadorea</taxon>
        <taxon>Rhabditida</taxon>
        <taxon>Tylenchina</taxon>
        <taxon>Tylenchomorpha</taxon>
        <taxon>Aphelenchoidea</taxon>
        <taxon>Aphelenchoididae</taxon>
        <taxon>Bursaphelenchus</taxon>
    </lineage>
</organism>
<dbReference type="Pfam" id="PF00676">
    <property type="entry name" value="E1_dh"/>
    <property type="match status" value="1"/>
</dbReference>
<dbReference type="Gene3D" id="3.40.50.970">
    <property type="match status" value="1"/>
</dbReference>
<evidence type="ECO:0000256" key="4">
    <source>
        <dbReference type="ARBA" id="ARBA00022723"/>
    </source>
</evidence>
<dbReference type="OrthoDB" id="3845at2759"/>
<keyword evidence="4" id="KW-0479">Metal-binding</keyword>
<dbReference type="FunFam" id="3.40.50.970:FF:000015">
    <property type="entry name" value="2-oxoisovalerate dehydrogenase subunit alpha"/>
    <property type="match status" value="1"/>
</dbReference>
<keyword evidence="5" id="KW-0809">Transit peptide</keyword>
<comment type="cofactor">
    <cofactor evidence="1 9">
        <name>thiamine diphosphate</name>
        <dbReference type="ChEBI" id="CHEBI:58937"/>
    </cofactor>
</comment>
<dbReference type="GO" id="GO:0003863">
    <property type="term" value="F:branched-chain 2-oxo acid dehydrogenase activity"/>
    <property type="evidence" value="ECO:0007669"/>
    <property type="project" value="UniProtKB-EC"/>
</dbReference>
<evidence type="ECO:0000259" key="10">
    <source>
        <dbReference type="Pfam" id="PF00676"/>
    </source>
</evidence>
<evidence type="ECO:0000256" key="1">
    <source>
        <dbReference type="ARBA" id="ARBA00001964"/>
    </source>
</evidence>
<dbReference type="EMBL" id="CAJFDI010000003">
    <property type="protein sequence ID" value="CAD5220509.1"/>
    <property type="molecule type" value="Genomic_DNA"/>
</dbReference>
<keyword evidence="7 9" id="KW-0560">Oxidoreductase</keyword>
<dbReference type="SMR" id="A0A1I7RZ94"/>
<dbReference type="Proteomes" id="UP000095284">
    <property type="component" value="Unplaced"/>
</dbReference>
<dbReference type="Proteomes" id="UP000582659">
    <property type="component" value="Unassembled WGS sequence"/>
</dbReference>
<feature type="domain" description="Dehydrogenase E1 component" evidence="10">
    <location>
        <begin position="89"/>
        <end position="386"/>
    </location>
</feature>
<dbReference type="SUPFAM" id="SSF52518">
    <property type="entry name" value="Thiamin diphosphate-binding fold (THDP-binding)"/>
    <property type="match status" value="1"/>
</dbReference>
<reference evidence="14" key="1">
    <citation type="submission" date="2016-11" db="UniProtKB">
        <authorList>
            <consortium name="WormBaseParasite"/>
        </authorList>
    </citation>
    <scope>IDENTIFICATION</scope>
</reference>
<evidence type="ECO:0000256" key="5">
    <source>
        <dbReference type="ARBA" id="ARBA00022946"/>
    </source>
</evidence>
<comment type="catalytic activity">
    <reaction evidence="9">
        <text>N(6)-[(R)-lipoyl]-L-lysyl-[protein] + 3-methyl-2-oxobutanoate + H(+) = N(6)-[(R)-S(8)-2-methylpropanoyldihydrolipoyl]-L-lysyl-[protein] + CO2</text>
        <dbReference type="Rhea" id="RHEA:13457"/>
        <dbReference type="Rhea" id="RHEA-COMP:10474"/>
        <dbReference type="Rhea" id="RHEA-COMP:10497"/>
        <dbReference type="ChEBI" id="CHEBI:11851"/>
        <dbReference type="ChEBI" id="CHEBI:15378"/>
        <dbReference type="ChEBI" id="CHEBI:16526"/>
        <dbReference type="ChEBI" id="CHEBI:83099"/>
        <dbReference type="ChEBI" id="CHEBI:83142"/>
        <dbReference type="EC" id="1.2.4.4"/>
    </reaction>
</comment>
<gene>
    <name evidence="11" type="ORF">BXYJ_LOCUS6214</name>
</gene>
<dbReference type="InterPro" id="IPR001017">
    <property type="entry name" value="DH_E1"/>
</dbReference>
<evidence type="ECO:0000313" key="13">
    <source>
        <dbReference type="Proteomes" id="UP000659654"/>
    </source>
</evidence>
<evidence type="ECO:0000256" key="7">
    <source>
        <dbReference type="ARBA" id="ARBA00023002"/>
    </source>
</evidence>
<reference evidence="11" key="2">
    <citation type="submission" date="2020-09" db="EMBL/GenBank/DDBJ databases">
        <authorList>
            <person name="Kikuchi T."/>
        </authorList>
    </citation>
    <scope>NUCLEOTIDE SEQUENCE</scope>
    <source>
        <strain evidence="11">Ka4C1</strain>
    </source>
</reference>
<keyword evidence="6" id="KW-0630">Potassium</keyword>
<dbReference type="GO" id="GO:0046872">
    <property type="term" value="F:metal ion binding"/>
    <property type="evidence" value="ECO:0007669"/>
    <property type="project" value="UniProtKB-KW"/>
</dbReference>
<accession>A0A1I7RZ94</accession>
<dbReference type="EMBL" id="CAJFCV020000003">
    <property type="protein sequence ID" value="CAG9106710.1"/>
    <property type="molecule type" value="Genomic_DNA"/>
</dbReference>
<protein>
    <recommendedName>
        <fullName evidence="9">2-oxoisovalerate dehydrogenase subunit alpha</fullName>
        <ecNumber evidence="9">1.2.4.4</ecNumber>
    </recommendedName>
    <alternativeName>
        <fullName evidence="9">Branched-chain alpha-keto acid dehydrogenase E1 component alpha chain</fullName>
    </alternativeName>
</protein>
<keyword evidence="9" id="KW-0786">Thiamine pyrophosphate</keyword>
<keyword evidence="8" id="KW-0496">Mitochondrion</keyword>
<dbReference type="eggNOG" id="KOG1182">
    <property type="taxonomic scope" value="Eukaryota"/>
</dbReference>
<evidence type="ECO:0000256" key="8">
    <source>
        <dbReference type="ARBA" id="ARBA00023128"/>
    </source>
</evidence>
<dbReference type="PANTHER" id="PTHR43380:SF1">
    <property type="entry name" value="2-OXOISOVALERATE DEHYDROGENASE SUBUNIT ALPHA, MITOCHONDRIAL"/>
    <property type="match status" value="1"/>
</dbReference>
<dbReference type="GO" id="GO:0009083">
    <property type="term" value="P:branched-chain amino acid catabolic process"/>
    <property type="evidence" value="ECO:0007669"/>
    <property type="project" value="TreeGrafter"/>
</dbReference>
<name>A0A1I7RZ94_BURXY</name>
<comment type="subcellular location">
    <subcellularLocation>
        <location evidence="2">Mitochondrion matrix</location>
    </subcellularLocation>
</comment>
<sequence>MMLRGLTRLPPRLLAKRLYSQSTDEFRLHEYSEKYLGHRRAAFTETLEFIDSTKSDAVPIYRITDTNGEFIDGTQDPGFSEQEATKMYRDMVTLNTMDKILYDSQRQGRISFYMTNFGEEASHIGSAAALRPDDLVYGQYREVGVLLYRGFKLEQFMNQCYGNDLDIGKGRQMPVHYGSKDLNFVTISSPLTTQLPQAVGSAYAFKRDGSGRIVTCYFGDGAASEGDAHAAFNFAATLKCPIIFFCRNNGYAISTPTSEQYAGDGIAGKGPGYGLLTIRVDGNDPFAVYNATKKAREAAAKNEPVLIEAMTYRIGHHSTSDDSTAYRSAEEVQQWTEKDFPIVRFRKYLEKKGWWSEEKDQDYLKQVRKDVLKAFSAAEKVKKPSIDLMFTDVYKEVPAHLKRQQTELKEHLAQYGEHYPLNTFKSN</sequence>
<dbReference type="InterPro" id="IPR029061">
    <property type="entry name" value="THDP-binding"/>
</dbReference>
<dbReference type="AlphaFoldDB" id="A0A1I7RZ94"/>
<evidence type="ECO:0000313" key="14">
    <source>
        <dbReference type="WBParaSite" id="BXY_0606400.1"/>
    </source>
</evidence>
<evidence type="ECO:0000256" key="9">
    <source>
        <dbReference type="RuleBase" id="RU365014"/>
    </source>
</evidence>
<dbReference type="WBParaSite" id="BXY_0606400.1">
    <property type="protein sequence ID" value="BXY_0606400.1"/>
    <property type="gene ID" value="BXY_0606400"/>
</dbReference>
<evidence type="ECO:0000256" key="2">
    <source>
        <dbReference type="ARBA" id="ARBA00004305"/>
    </source>
</evidence>
<dbReference type="PANTHER" id="PTHR43380">
    <property type="entry name" value="2-OXOISOVALERATE DEHYDROGENASE SUBUNIT ALPHA, MITOCHONDRIAL"/>
    <property type="match status" value="1"/>
</dbReference>
<evidence type="ECO:0000313" key="12">
    <source>
        <dbReference type="Proteomes" id="UP000095284"/>
    </source>
</evidence>
<dbReference type="CDD" id="cd02000">
    <property type="entry name" value="TPP_E1_PDC_ADC_BCADC"/>
    <property type="match status" value="1"/>
</dbReference>